<dbReference type="RefSeq" id="WP_177105371.1">
    <property type="nucleotide sequence ID" value="NZ_JACAQB010000026.1"/>
</dbReference>
<evidence type="ECO:0000259" key="4">
    <source>
        <dbReference type="PROSITE" id="PS01124"/>
    </source>
</evidence>
<evidence type="ECO:0000256" key="1">
    <source>
        <dbReference type="ARBA" id="ARBA00023015"/>
    </source>
</evidence>
<sequence>MDGSARYTTANLHVYLLRCLAGMSNDFGIDPARLCLGLGFEIADLSDPECRVSFRQASSMIRRALEMTKSRERGLGLDIGIKETIGSIGLVGYAMLTSPTLGEAISLGVKMQSHAGTLLQLDRVDSDTHVSIRATSLFHEPDIQMFLVEETFGIFLNLVRTLAGDAFNPTSIDLTYSKPSYSTQYEQVFKCPVRYEQKDNLFTCEAHWADKPIATYDPLSHRQALEFLQMTVAQQSTENEFIESIERIIRRDLRQTPALAAVATQLCMSDRTLRRRLADQGQSYQNVLDHIRKDRALALLSNSRLSIEEVAYEVGFSDAHNFRRAFKRWTGHGPRQTQTH</sequence>
<gene>
    <name evidence="5" type="ORF">HX882_28530</name>
</gene>
<dbReference type="Proteomes" id="UP000539985">
    <property type="component" value="Unassembled WGS sequence"/>
</dbReference>
<keyword evidence="1" id="KW-0805">Transcription regulation</keyword>
<dbReference type="GO" id="GO:0000976">
    <property type="term" value="F:transcription cis-regulatory region binding"/>
    <property type="evidence" value="ECO:0007669"/>
    <property type="project" value="TreeGrafter"/>
</dbReference>
<organism evidence="5 6">
    <name type="scientific">Pseudomonas gingeri</name>
    <dbReference type="NCBI Taxonomy" id="117681"/>
    <lineage>
        <taxon>Bacteria</taxon>
        <taxon>Pseudomonadati</taxon>
        <taxon>Pseudomonadota</taxon>
        <taxon>Gammaproteobacteria</taxon>
        <taxon>Pseudomonadales</taxon>
        <taxon>Pseudomonadaceae</taxon>
        <taxon>Pseudomonas</taxon>
    </lineage>
</organism>
<dbReference type="AlphaFoldDB" id="A0A7Y7XHN4"/>
<dbReference type="InterPro" id="IPR018060">
    <property type="entry name" value="HTH_AraC"/>
</dbReference>
<dbReference type="EMBL" id="JACAQB010000026">
    <property type="protein sequence ID" value="NWB99820.1"/>
    <property type="molecule type" value="Genomic_DNA"/>
</dbReference>
<dbReference type="GO" id="GO:0003700">
    <property type="term" value="F:DNA-binding transcription factor activity"/>
    <property type="evidence" value="ECO:0007669"/>
    <property type="project" value="InterPro"/>
</dbReference>
<dbReference type="PANTHER" id="PTHR47894:SF1">
    <property type="entry name" value="HTH-TYPE TRANSCRIPTIONAL REGULATOR VQSM"/>
    <property type="match status" value="1"/>
</dbReference>
<feature type="domain" description="HTH araC/xylS-type" evidence="4">
    <location>
        <begin position="243"/>
        <end position="340"/>
    </location>
</feature>
<dbReference type="SMART" id="SM00342">
    <property type="entry name" value="HTH_ARAC"/>
    <property type="match status" value="1"/>
</dbReference>
<evidence type="ECO:0000313" key="5">
    <source>
        <dbReference type="EMBL" id="NWB99820.1"/>
    </source>
</evidence>
<keyword evidence="3" id="KW-0804">Transcription</keyword>
<dbReference type="PROSITE" id="PS01124">
    <property type="entry name" value="HTH_ARAC_FAMILY_2"/>
    <property type="match status" value="1"/>
</dbReference>
<dbReference type="InterPro" id="IPR009057">
    <property type="entry name" value="Homeodomain-like_sf"/>
</dbReference>
<dbReference type="GO" id="GO:0005829">
    <property type="term" value="C:cytosol"/>
    <property type="evidence" value="ECO:0007669"/>
    <property type="project" value="TreeGrafter"/>
</dbReference>
<dbReference type="Gene3D" id="1.10.10.60">
    <property type="entry name" value="Homeodomain-like"/>
    <property type="match status" value="1"/>
</dbReference>
<dbReference type="InterPro" id="IPR032687">
    <property type="entry name" value="AraC-type_N"/>
</dbReference>
<evidence type="ECO:0000256" key="3">
    <source>
        <dbReference type="ARBA" id="ARBA00023163"/>
    </source>
</evidence>
<dbReference type="Pfam" id="PF12625">
    <property type="entry name" value="Arabinose_bd"/>
    <property type="match status" value="1"/>
</dbReference>
<keyword evidence="2" id="KW-0238">DNA-binding</keyword>
<name>A0A7Y7XHN4_9PSED</name>
<proteinExistence type="predicted"/>
<dbReference type="Pfam" id="PF12833">
    <property type="entry name" value="HTH_18"/>
    <property type="match status" value="1"/>
</dbReference>
<reference evidence="5 6" key="1">
    <citation type="submission" date="2020-04" db="EMBL/GenBank/DDBJ databases">
        <title>Molecular characterization of pseudomonads from Agaricus bisporus reveal novel blotch 2 pathogens in Western Europe.</title>
        <authorList>
            <person name="Taparia T."/>
            <person name="Krijger M."/>
            <person name="Haynes E."/>
            <person name="Elpinstone J.G."/>
            <person name="Noble R."/>
            <person name="Van Der Wolf J."/>
        </authorList>
    </citation>
    <scope>NUCLEOTIDE SEQUENCE [LARGE SCALE GENOMIC DNA]</scope>
    <source>
        <strain evidence="5 6">H7001</strain>
    </source>
</reference>
<dbReference type="SUPFAM" id="SSF46689">
    <property type="entry name" value="Homeodomain-like"/>
    <property type="match status" value="1"/>
</dbReference>
<accession>A0A7Y7XHN4</accession>
<dbReference type="PANTHER" id="PTHR47894">
    <property type="entry name" value="HTH-TYPE TRANSCRIPTIONAL REGULATOR GADX"/>
    <property type="match status" value="1"/>
</dbReference>
<comment type="caution">
    <text evidence="5">The sequence shown here is derived from an EMBL/GenBank/DDBJ whole genome shotgun (WGS) entry which is preliminary data.</text>
</comment>
<evidence type="ECO:0000313" key="6">
    <source>
        <dbReference type="Proteomes" id="UP000539985"/>
    </source>
</evidence>
<protein>
    <submittedName>
        <fullName evidence="5">AraC family transcriptional regulator</fullName>
    </submittedName>
</protein>
<evidence type="ECO:0000256" key="2">
    <source>
        <dbReference type="ARBA" id="ARBA00023125"/>
    </source>
</evidence>